<sequence>MSWCPNDSSYLLTCGKDSRTICWDTISGEIAYELPAGTNWNFDVHWYSKIPGVIASSFDGKIGIYNIKLKRLLISGTWCWWLWTNTSKSSLRARAPHGRFPGPGHSPTVSPNDAPYSLSTIATIHPTAAFAADAYCVSGLPERSKKVEVDRTAEIIQEIRKILTDLLLKPRPLVTDELFDEIVTKVLGEDNLPAEVGHNVATSNYNASTSPPSAPVAKATAKVLVTVKAKEIENDGANEKSNSSSPGDVLVSSRGRTSKDHSLADDSSGEGSDGSKRMLRSRKRDLSPSPVRSKRRVAVVLERLILVQVCGLEFNTIEPNLLASGAEDGEICIWDLANPSEPTHFPPLKGSGSASHGEVSFLSWNSEVQHILAYTSYNGTTSEEAIKFNLYILFSLLYYSVRRRCSALQWNPNVATQLVVASDEDGSPSIRLWDMIRGI</sequence>
<keyword evidence="2" id="KW-1185">Reference proteome</keyword>
<accession>A0ACB0LKP2</accession>
<evidence type="ECO:0000313" key="1">
    <source>
        <dbReference type="EMBL" id="CAJ2668669.1"/>
    </source>
</evidence>
<dbReference type="Proteomes" id="UP001177021">
    <property type="component" value="Unassembled WGS sequence"/>
</dbReference>
<organism evidence="1 2">
    <name type="scientific">Trifolium pratense</name>
    <name type="common">Red clover</name>
    <dbReference type="NCBI Taxonomy" id="57577"/>
    <lineage>
        <taxon>Eukaryota</taxon>
        <taxon>Viridiplantae</taxon>
        <taxon>Streptophyta</taxon>
        <taxon>Embryophyta</taxon>
        <taxon>Tracheophyta</taxon>
        <taxon>Spermatophyta</taxon>
        <taxon>Magnoliopsida</taxon>
        <taxon>eudicotyledons</taxon>
        <taxon>Gunneridae</taxon>
        <taxon>Pentapetalae</taxon>
        <taxon>rosids</taxon>
        <taxon>fabids</taxon>
        <taxon>Fabales</taxon>
        <taxon>Fabaceae</taxon>
        <taxon>Papilionoideae</taxon>
        <taxon>50 kb inversion clade</taxon>
        <taxon>NPAAA clade</taxon>
        <taxon>Hologalegina</taxon>
        <taxon>IRL clade</taxon>
        <taxon>Trifolieae</taxon>
        <taxon>Trifolium</taxon>
    </lineage>
</organism>
<proteinExistence type="predicted"/>
<comment type="caution">
    <text evidence="1">The sequence shown here is derived from an EMBL/GenBank/DDBJ whole genome shotgun (WGS) entry which is preliminary data.</text>
</comment>
<protein>
    <submittedName>
        <fullName evidence="1">Uncharacterized protein</fullName>
    </submittedName>
</protein>
<evidence type="ECO:0000313" key="2">
    <source>
        <dbReference type="Proteomes" id="UP001177021"/>
    </source>
</evidence>
<dbReference type="EMBL" id="CASHSV030000513">
    <property type="protein sequence ID" value="CAJ2668669.1"/>
    <property type="molecule type" value="Genomic_DNA"/>
</dbReference>
<gene>
    <name evidence="1" type="ORF">MILVUS5_LOCUS33029</name>
</gene>
<reference evidence="1" key="1">
    <citation type="submission" date="2023-10" db="EMBL/GenBank/DDBJ databases">
        <authorList>
            <person name="Rodriguez Cubillos JULIANA M."/>
            <person name="De Vega J."/>
        </authorList>
    </citation>
    <scope>NUCLEOTIDE SEQUENCE</scope>
</reference>
<name>A0ACB0LKP2_TRIPR</name>